<dbReference type="AlphaFoldDB" id="A0A157RFI6"/>
<dbReference type="GeneID" id="56591305"/>
<organism evidence="3 4">
    <name type="scientific">Bordetella trematum</name>
    <dbReference type="NCBI Taxonomy" id="123899"/>
    <lineage>
        <taxon>Bacteria</taxon>
        <taxon>Pseudomonadati</taxon>
        <taxon>Pseudomonadota</taxon>
        <taxon>Betaproteobacteria</taxon>
        <taxon>Burkholderiales</taxon>
        <taxon>Alcaligenaceae</taxon>
        <taxon>Bordetella</taxon>
    </lineage>
</organism>
<dbReference type="RefSeq" id="WP_063491723.1">
    <property type="nucleotide sequence ID" value="NZ_CP016340.1"/>
</dbReference>
<evidence type="ECO:0000313" key="4">
    <source>
        <dbReference type="Proteomes" id="UP000076825"/>
    </source>
</evidence>
<evidence type="ECO:0000256" key="1">
    <source>
        <dbReference type="SAM" id="MobiDB-lite"/>
    </source>
</evidence>
<dbReference type="PATRIC" id="fig|123899.6.peg.1385"/>
<dbReference type="EMBL" id="LT546645">
    <property type="protein sequence ID" value="SAI68672.1"/>
    <property type="molecule type" value="Genomic_DNA"/>
</dbReference>
<feature type="chain" id="PRO_5009816688" description="Periplasmic protein" evidence="2">
    <location>
        <begin position="31"/>
        <end position="103"/>
    </location>
</feature>
<evidence type="ECO:0000256" key="2">
    <source>
        <dbReference type="SAM" id="SignalP"/>
    </source>
</evidence>
<feature type="region of interest" description="Disordered" evidence="1">
    <location>
        <begin position="38"/>
        <end position="103"/>
    </location>
</feature>
<keyword evidence="4" id="KW-1185">Reference proteome</keyword>
<protein>
    <recommendedName>
        <fullName evidence="5">Periplasmic protein</fullName>
    </recommendedName>
</protein>
<proteinExistence type="predicted"/>
<sequence>MSRSSPILSLQTVAALAAGLLAAANATANAADQRCGAGTCGKKTVQGDASKTAPQGKKKKDEKKAEQAAPAAEAASMPDASCGSKDASCGKKDAACSKKPDAS</sequence>
<evidence type="ECO:0008006" key="5">
    <source>
        <dbReference type="Google" id="ProtNLM"/>
    </source>
</evidence>
<reference evidence="3 4" key="1">
    <citation type="submission" date="2016-04" db="EMBL/GenBank/DDBJ databases">
        <authorList>
            <consortium name="Pathogen Informatics"/>
        </authorList>
    </citation>
    <scope>NUCLEOTIDE SEQUENCE [LARGE SCALE GENOMIC DNA]</scope>
    <source>
        <strain evidence="3 4">H044680328</strain>
    </source>
</reference>
<accession>A0A157RFI6</accession>
<dbReference type="STRING" id="123899.SAMEA3906487_01405"/>
<feature type="signal peptide" evidence="2">
    <location>
        <begin position="1"/>
        <end position="30"/>
    </location>
</feature>
<name>A0A157RFI6_9BORD</name>
<dbReference type="KEGG" id="btrm:SAMEA390648701405"/>
<keyword evidence="2" id="KW-0732">Signal</keyword>
<feature type="compositionally biased region" description="Basic and acidic residues" evidence="1">
    <location>
        <begin position="88"/>
        <end position="103"/>
    </location>
</feature>
<gene>
    <name evidence="3" type="ORF">SAMEA3906487_01405</name>
</gene>
<dbReference type="Proteomes" id="UP000076825">
    <property type="component" value="Chromosome 1"/>
</dbReference>
<evidence type="ECO:0000313" key="3">
    <source>
        <dbReference type="EMBL" id="SAI68672.1"/>
    </source>
</evidence>